<comment type="caution">
    <text evidence="1">The sequence shown here is derived from an EMBL/GenBank/DDBJ whole genome shotgun (WGS) entry which is preliminary data.</text>
</comment>
<proteinExistence type="predicted"/>
<dbReference type="EMBL" id="JAINUG010000167">
    <property type="protein sequence ID" value="KAJ8390578.1"/>
    <property type="molecule type" value="Genomic_DNA"/>
</dbReference>
<accession>A0AAD7RUK8</accession>
<evidence type="ECO:0000313" key="1">
    <source>
        <dbReference type="EMBL" id="KAJ8390578.1"/>
    </source>
</evidence>
<dbReference type="Proteomes" id="UP001221898">
    <property type="component" value="Unassembled WGS sequence"/>
</dbReference>
<sequence length="131" mass="14829">QLVQNAAARILTRTKKYEHISPVLASLHWLPINYRVDYKVLLLTYKVLHGLAPSYLTDLLHPYNPPCSLRSQDAGNLVVPRISKNTAGGRAFSYRAPLLWNSLPISVKESDTVSIFKSRLKTHLFSLSYSH</sequence>
<reference evidence="1" key="1">
    <citation type="journal article" date="2023" name="Science">
        <title>Genome structures resolve the early diversification of teleost fishes.</title>
        <authorList>
            <person name="Parey E."/>
            <person name="Louis A."/>
            <person name="Montfort J."/>
            <person name="Bouchez O."/>
            <person name="Roques C."/>
            <person name="Iampietro C."/>
            <person name="Lluch J."/>
            <person name="Castinel A."/>
            <person name="Donnadieu C."/>
            <person name="Desvignes T."/>
            <person name="Floi Bucao C."/>
            <person name="Jouanno E."/>
            <person name="Wen M."/>
            <person name="Mejri S."/>
            <person name="Dirks R."/>
            <person name="Jansen H."/>
            <person name="Henkel C."/>
            <person name="Chen W.J."/>
            <person name="Zahm M."/>
            <person name="Cabau C."/>
            <person name="Klopp C."/>
            <person name="Thompson A.W."/>
            <person name="Robinson-Rechavi M."/>
            <person name="Braasch I."/>
            <person name="Lecointre G."/>
            <person name="Bobe J."/>
            <person name="Postlethwait J.H."/>
            <person name="Berthelot C."/>
            <person name="Roest Crollius H."/>
            <person name="Guiguen Y."/>
        </authorList>
    </citation>
    <scope>NUCLEOTIDE SEQUENCE</scope>
    <source>
        <strain evidence="1">NC1722</strain>
    </source>
</reference>
<evidence type="ECO:0000313" key="2">
    <source>
        <dbReference type="Proteomes" id="UP001221898"/>
    </source>
</evidence>
<organism evidence="1 2">
    <name type="scientific">Aldrovandia affinis</name>
    <dbReference type="NCBI Taxonomy" id="143900"/>
    <lineage>
        <taxon>Eukaryota</taxon>
        <taxon>Metazoa</taxon>
        <taxon>Chordata</taxon>
        <taxon>Craniata</taxon>
        <taxon>Vertebrata</taxon>
        <taxon>Euteleostomi</taxon>
        <taxon>Actinopterygii</taxon>
        <taxon>Neopterygii</taxon>
        <taxon>Teleostei</taxon>
        <taxon>Notacanthiformes</taxon>
        <taxon>Halosauridae</taxon>
        <taxon>Aldrovandia</taxon>
    </lineage>
</organism>
<gene>
    <name evidence="1" type="ORF">AAFF_G00101840</name>
</gene>
<feature type="non-terminal residue" evidence="1">
    <location>
        <position position="1"/>
    </location>
</feature>
<protein>
    <submittedName>
        <fullName evidence="1">Uncharacterized protein</fullName>
    </submittedName>
</protein>
<keyword evidence="2" id="KW-1185">Reference proteome</keyword>
<name>A0AAD7RUK8_9TELE</name>
<dbReference type="AlphaFoldDB" id="A0AAD7RUK8"/>